<dbReference type="Pfam" id="PF00591">
    <property type="entry name" value="Glycos_transf_3"/>
    <property type="match status" value="2"/>
</dbReference>
<evidence type="ECO:0000256" key="3">
    <source>
        <dbReference type="SAM" id="MobiDB-lite"/>
    </source>
</evidence>
<gene>
    <name evidence="6" type="ORF">K402DRAFT_466373</name>
</gene>
<sequence>MSTAAGGEQTEDFVSIGPLLKRLWPSPGESQVTASEIALALSHIFTNSLSPVQTGALLTALHFTGWDIRADVLAKCAEVMREAAAPVDKKAVREAIASKRRKEGKYRGGLCDMVGTGGDSHNTFNVSTTASILCSSLLLIAKHGNRASTSKSGSADILKHAQPSAPILEAVKPSTLPHIYAQTNYAFLFAPVFHPGMRHVAAVRKELGWRTIFNLLGPLSNPLESTSGSKIKKSKPPPSLIEARVLGVARRALGRPFAESLLLSGAKKGLVVCGAEELDEISCAGPTYCWQLVERPNPAYHKKYGSNPHSSAAASRVNVNTYDEDDENYTTSDDEAPPKTVVEIEEFTLEPRDFGMDVHPLSSVSPGRSPAENAETLMSLLSNTLAKDLSPVQDFVLMNSAALFVVSGICEAETSSMGDGDEGEVVKERGPGGGRWKEGVRRATWAISSGKAKEEWGKFVEVTRGIGEA</sequence>
<dbReference type="PANTHER" id="PTHR43285">
    <property type="entry name" value="ANTHRANILATE PHOSPHORIBOSYLTRANSFERASE"/>
    <property type="match status" value="1"/>
</dbReference>
<evidence type="ECO:0000313" key="6">
    <source>
        <dbReference type="EMBL" id="KAF1982911.1"/>
    </source>
</evidence>
<evidence type="ECO:0000313" key="7">
    <source>
        <dbReference type="Proteomes" id="UP000800041"/>
    </source>
</evidence>
<dbReference type="OrthoDB" id="427800at2759"/>
<keyword evidence="1" id="KW-0328">Glycosyltransferase</keyword>
<dbReference type="GO" id="GO:0000162">
    <property type="term" value="P:L-tryptophan biosynthetic process"/>
    <property type="evidence" value="ECO:0007669"/>
    <property type="project" value="InterPro"/>
</dbReference>
<dbReference type="InterPro" id="IPR000312">
    <property type="entry name" value="Glycosyl_Trfase_fam3"/>
</dbReference>
<dbReference type="Pfam" id="PF02885">
    <property type="entry name" value="Glycos_trans_3N"/>
    <property type="match status" value="1"/>
</dbReference>
<evidence type="ECO:0000259" key="4">
    <source>
        <dbReference type="Pfam" id="PF00591"/>
    </source>
</evidence>
<dbReference type="AlphaFoldDB" id="A0A6G1GPQ5"/>
<organism evidence="6 7">
    <name type="scientific">Aulographum hederae CBS 113979</name>
    <dbReference type="NCBI Taxonomy" id="1176131"/>
    <lineage>
        <taxon>Eukaryota</taxon>
        <taxon>Fungi</taxon>
        <taxon>Dikarya</taxon>
        <taxon>Ascomycota</taxon>
        <taxon>Pezizomycotina</taxon>
        <taxon>Dothideomycetes</taxon>
        <taxon>Pleosporomycetidae</taxon>
        <taxon>Aulographales</taxon>
        <taxon>Aulographaceae</taxon>
    </lineage>
</organism>
<dbReference type="InterPro" id="IPR036320">
    <property type="entry name" value="Glycosyl_Trfase_fam3_N_dom_sf"/>
</dbReference>
<evidence type="ECO:0000256" key="1">
    <source>
        <dbReference type="ARBA" id="ARBA00022676"/>
    </source>
</evidence>
<dbReference type="EMBL" id="ML977179">
    <property type="protein sequence ID" value="KAF1982911.1"/>
    <property type="molecule type" value="Genomic_DNA"/>
</dbReference>
<feature type="domain" description="Glycosyl transferase family 3 N-terminal" evidence="5">
    <location>
        <begin position="20"/>
        <end position="84"/>
    </location>
</feature>
<feature type="compositionally biased region" description="Basic and acidic residues" evidence="3">
    <location>
        <begin position="424"/>
        <end position="436"/>
    </location>
</feature>
<dbReference type="SUPFAM" id="SSF52418">
    <property type="entry name" value="Nucleoside phosphorylase/phosphoribosyltransferase catalytic domain"/>
    <property type="match status" value="1"/>
</dbReference>
<dbReference type="Proteomes" id="UP000800041">
    <property type="component" value="Unassembled WGS sequence"/>
</dbReference>
<reference evidence="6" key="1">
    <citation type="journal article" date="2020" name="Stud. Mycol.">
        <title>101 Dothideomycetes genomes: a test case for predicting lifestyles and emergence of pathogens.</title>
        <authorList>
            <person name="Haridas S."/>
            <person name="Albert R."/>
            <person name="Binder M."/>
            <person name="Bloem J."/>
            <person name="Labutti K."/>
            <person name="Salamov A."/>
            <person name="Andreopoulos B."/>
            <person name="Baker S."/>
            <person name="Barry K."/>
            <person name="Bills G."/>
            <person name="Bluhm B."/>
            <person name="Cannon C."/>
            <person name="Castanera R."/>
            <person name="Culley D."/>
            <person name="Daum C."/>
            <person name="Ezra D."/>
            <person name="Gonzalez J."/>
            <person name="Henrissat B."/>
            <person name="Kuo A."/>
            <person name="Liang C."/>
            <person name="Lipzen A."/>
            <person name="Lutzoni F."/>
            <person name="Magnuson J."/>
            <person name="Mondo S."/>
            <person name="Nolan M."/>
            <person name="Ohm R."/>
            <person name="Pangilinan J."/>
            <person name="Park H.-J."/>
            <person name="Ramirez L."/>
            <person name="Alfaro M."/>
            <person name="Sun H."/>
            <person name="Tritt A."/>
            <person name="Yoshinaga Y."/>
            <person name="Zwiers L.-H."/>
            <person name="Turgeon B."/>
            <person name="Goodwin S."/>
            <person name="Spatafora J."/>
            <person name="Crous P."/>
            <person name="Grigoriev I."/>
        </authorList>
    </citation>
    <scope>NUCLEOTIDE SEQUENCE</scope>
    <source>
        <strain evidence="6">CBS 113979</strain>
    </source>
</reference>
<proteinExistence type="predicted"/>
<evidence type="ECO:0000259" key="5">
    <source>
        <dbReference type="Pfam" id="PF02885"/>
    </source>
</evidence>
<dbReference type="Gene3D" id="1.20.970.10">
    <property type="entry name" value="Transferase, Pyrimidine Nucleoside Phosphorylase, Chain C"/>
    <property type="match status" value="1"/>
</dbReference>
<dbReference type="GO" id="GO:0004048">
    <property type="term" value="F:anthranilate phosphoribosyltransferase activity"/>
    <property type="evidence" value="ECO:0007669"/>
    <property type="project" value="InterPro"/>
</dbReference>
<dbReference type="InterPro" id="IPR005940">
    <property type="entry name" value="Anthranilate_Pribosyl_Tfrase"/>
</dbReference>
<keyword evidence="2" id="KW-0808">Transferase</keyword>
<dbReference type="GO" id="GO:0005829">
    <property type="term" value="C:cytosol"/>
    <property type="evidence" value="ECO:0007669"/>
    <property type="project" value="TreeGrafter"/>
</dbReference>
<feature type="domain" description="Glycosyl transferase family 3" evidence="4">
    <location>
        <begin position="343"/>
        <end position="452"/>
    </location>
</feature>
<dbReference type="InterPro" id="IPR035902">
    <property type="entry name" value="Nuc_phospho_transferase"/>
</dbReference>
<dbReference type="InterPro" id="IPR017459">
    <property type="entry name" value="Glycosyl_Trfase_fam3_N_dom"/>
</dbReference>
<dbReference type="PANTHER" id="PTHR43285:SF2">
    <property type="entry name" value="ANTHRANILATE PHOSPHORIBOSYLTRANSFERASE"/>
    <property type="match status" value="1"/>
</dbReference>
<evidence type="ECO:0000256" key="2">
    <source>
        <dbReference type="ARBA" id="ARBA00022679"/>
    </source>
</evidence>
<protein>
    <recommendedName>
        <fullName evidence="8">Anthranilate phosphoribosyltransferase</fullName>
    </recommendedName>
</protein>
<feature type="domain" description="Glycosyl transferase family 3" evidence="4">
    <location>
        <begin position="110"/>
        <end position="224"/>
    </location>
</feature>
<evidence type="ECO:0008006" key="8">
    <source>
        <dbReference type="Google" id="ProtNLM"/>
    </source>
</evidence>
<accession>A0A6G1GPQ5</accession>
<name>A0A6G1GPQ5_9PEZI</name>
<dbReference type="SUPFAM" id="SSF47648">
    <property type="entry name" value="Nucleoside phosphorylase/phosphoribosyltransferase N-terminal domain"/>
    <property type="match status" value="1"/>
</dbReference>
<dbReference type="Gene3D" id="3.40.1030.10">
    <property type="entry name" value="Nucleoside phosphorylase/phosphoribosyltransferase catalytic domain"/>
    <property type="match status" value="1"/>
</dbReference>
<keyword evidence="7" id="KW-1185">Reference proteome</keyword>
<feature type="region of interest" description="Disordered" evidence="3">
    <location>
        <begin position="414"/>
        <end position="436"/>
    </location>
</feature>